<evidence type="ECO:0000313" key="1">
    <source>
        <dbReference type="EMBL" id="UJG39696.1"/>
    </source>
</evidence>
<dbReference type="Proteomes" id="UP001201020">
    <property type="component" value="Chromosome"/>
</dbReference>
<protein>
    <submittedName>
        <fullName evidence="1">DUF2095 domain-containing protein</fullName>
    </submittedName>
</protein>
<dbReference type="EMBL" id="CP084166">
    <property type="protein sequence ID" value="UJG39696.1"/>
    <property type="molecule type" value="Genomic_DNA"/>
</dbReference>
<reference evidence="1" key="1">
    <citation type="journal article" date="2022" name="Nat. Microbiol.">
        <title>Unique mobile elements and scalable gene flow at the prokaryote-eukaryote boundary revealed by circularized Asgard archaea genomes.</title>
        <authorList>
            <person name="Wu F."/>
            <person name="Speth D.R."/>
            <person name="Philosof A."/>
            <person name="Cremiere A."/>
            <person name="Narayanan A."/>
            <person name="Barco R.A."/>
            <person name="Connon S.A."/>
            <person name="Amend J.P."/>
            <person name="Antoshechkin I.A."/>
            <person name="Orphan V.J."/>
        </authorList>
    </citation>
    <scope>NUCLEOTIDE SEQUENCE</scope>
    <source>
        <strain evidence="1">PM71</strain>
    </source>
</reference>
<dbReference type="AlphaFoldDB" id="A0A9Y1BIW6"/>
<dbReference type="InterPro" id="IPR018662">
    <property type="entry name" value="DUF2095"/>
</dbReference>
<dbReference type="Pfam" id="PF09868">
    <property type="entry name" value="DUF2095"/>
    <property type="match status" value="1"/>
</dbReference>
<sequence>MEDKQKKANSGDLEENIKEFFPAIYRELKESEQILAEHEARTSKGTKKIRKFRGYEPGVVDFICRCKTVDEAIEIINFLFKRNEISEKEKEELLLQLKEEGLESFGPHRTPGYYERA</sequence>
<accession>A0A9Y1BIW6</accession>
<proteinExistence type="predicted"/>
<name>A0A9Y1BIW6_9ARCH</name>
<organism evidence="1">
    <name type="scientific">Candidatus Heimdallarchaeum aukensis</name>
    <dbReference type="NCBI Taxonomy" id="2876573"/>
    <lineage>
        <taxon>Archaea</taxon>
        <taxon>Promethearchaeati</taxon>
        <taxon>Candidatus Heimdallarchaeota</taxon>
        <taxon>Candidatus Heimdallarchaeia (ex Rinke et al. 2021) (nom. nud.)</taxon>
        <taxon>Candidatus Heimdallarchaeales</taxon>
        <taxon>Candidatus Heimdallarchaeaceae</taxon>
        <taxon>Candidatus Heimdallarchaeum</taxon>
    </lineage>
</organism>
<gene>
    <name evidence="1" type="ORF">K9W45_07445</name>
</gene>